<comment type="caution">
    <text evidence="1">The sequence shown here is derived from an EMBL/GenBank/DDBJ whole genome shotgun (WGS) entry which is preliminary data.</text>
</comment>
<organism evidence="1 2">
    <name type="scientific">Noviherbaspirillum suwonense</name>
    <dbReference type="NCBI Taxonomy" id="1224511"/>
    <lineage>
        <taxon>Bacteria</taxon>
        <taxon>Pseudomonadati</taxon>
        <taxon>Pseudomonadota</taxon>
        <taxon>Betaproteobacteria</taxon>
        <taxon>Burkholderiales</taxon>
        <taxon>Oxalobacteraceae</taxon>
        <taxon>Noviherbaspirillum</taxon>
    </lineage>
</organism>
<protein>
    <recommendedName>
        <fullName evidence="3">Methylase</fullName>
    </recommendedName>
</protein>
<dbReference type="RefSeq" id="WP_346772278.1">
    <property type="nucleotide sequence ID" value="NZ_FXUL01000001.1"/>
</dbReference>
<evidence type="ECO:0008006" key="3">
    <source>
        <dbReference type="Google" id="ProtNLM"/>
    </source>
</evidence>
<dbReference type="PANTHER" id="PTHR20974:SF0">
    <property type="entry name" value="UPF0585 PROTEIN CG18661"/>
    <property type="match status" value="1"/>
</dbReference>
<keyword evidence="2" id="KW-1185">Reference proteome</keyword>
<gene>
    <name evidence="1" type="ORF">SAMN06295970_101223</name>
</gene>
<name>A0ABY1PV10_9BURK</name>
<dbReference type="PANTHER" id="PTHR20974">
    <property type="entry name" value="UPF0585 PROTEIN CG18661"/>
    <property type="match status" value="1"/>
</dbReference>
<dbReference type="SUPFAM" id="SSF53335">
    <property type="entry name" value="S-adenosyl-L-methionine-dependent methyltransferases"/>
    <property type="match status" value="1"/>
</dbReference>
<evidence type="ECO:0000313" key="1">
    <source>
        <dbReference type="EMBL" id="SMP42702.1"/>
    </source>
</evidence>
<proteinExistence type="predicted"/>
<dbReference type="Proteomes" id="UP001158049">
    <property type="component" value="Unassembled WGS sequence"/>
</dbReference>
<evidence type="ECO:0000313" key="2">
    <source>
        <dbReference type="Proteomes" id="UP001158049"/>
    </source>
</evidence>
<dbReference type="Pfam" id="PF06080">
    <property type="entry name" value="DUF938"/>
    <property type="match status" value="1"/>
</dbReference>
<dbReference type="EMBL" id="FXUL01000001">
    <property type="protein sequence ID" value="SMP42702.1"/>
    <property type="molecule type" value="Genomic_DNA"/>
</dbReference>
<dbReference type="InterPro" id="IPR029063">
    <property type="entry name" value="SAM-dependent_MTases_sf"/>
</dbReference>
<accession>A0ABY1PV10</accession>
<sequence length="199" mass="21502">MMKKQFSPASARNREPILAALRPLLADCRSVLEIGSGTGQHAVHFGAALPDLTWQTSDLPANHEGIRAWLDEAALPNVLAPLALDAGSDDWPPGPFDAVYTANTCHIMSWPEVQRMFHGIGRVLAPGGMLCIYGPFNFDGQFTSASNAQFDASLRAQAPHMGLRNQEDVDALARAQQLTPVADLPLPANNKLLAWRRAG</sequence>
<dbReference type="CDD" id="cd02440">
    <property type="entry name" value="AdoMet_MTases"/>
    <property type="match status" value="1"/>
</dbReference>
<reference evidence="1 2" key="1">
    <citation type="submission" date="2017-05" db="EMBL/GenBank/DDBJ databases">
        <authorList>
            <person name="Varghese N."/>
            <person name="Submissions S."/>
        </authorList>
    </citation>
    <scope>NUCLEOTIDE SEQUENCE [LARGE SCALE GENOMIC DNA]</scope>
    <source>
        <strain evidence="1 2">DSM 26001</strain>
    </source>
</reference>
<dbReference type="InterPro" id="IPR010342">
    <property type="entry name" value="DUF938"/>
</dbReference>
<dbReference type="Gene3D" id="3.40.50.150">
    <property type="entry name" value="Vaccinia Virus protein VP39"/>
    <property type="match status" value="1"/>
</dbReference>